<keyword evidence="3" id="KW-1185">Reference proteome</keyword>
<feature type="region of interest" description="Disordered" evidence="1">
    <location>
        <begin position="100"/>
        <end position="158"/>
    </location>
</feature>
<sequence length="242" mass="26815">MRPAQEGGPCRGTVTAMMRAPQPSGRELFPSPPLWIINDWHQAPNLGRLGAGSNFLHYYRGRLVIIHQEAEASGEGEARCCEQSGGESVRLGSCTHRRFKRARPTPEETEAASEKEYAGELSAARPGSLWLRQPESSEGDPREVVRPRRRVARPSRGIHSARPAVTSIVKSVVPRSSRKMCLCHWELQPLSLAPPVLSRRCQAARGSTQVFGKNCENKSVAKRLTQEGEKKNTPQRIVLLPL</sequence>
<evidence type="ECO:0000313" key="2">
    <source>
        <dbReference type="EMBL" id="KAH9362592.1"/>
    </source>
</evidence>
<evidence type="ECO:0000256" key="1">
    <source>
        <dbReference type="SAM" id="MobiDB-lite"/>
    </source>
</evidence>
<dbReference type="EMBL" id="JABSTR010000001">
    <property type="protein sequence ID" value="KAH9362592.1"/>
    <property type="molecule type" value="Genomic_DNA"/>
</dbReference>
<evidence type="ECO:0000313" key="3">
    <source>
        <dbReference type="Proteomes" id="UP000821853"/>
    </source>
</evidence>
<organism evidence="2 3">
    <name type="scientific">Haemaphysalis longicornis</name>
    <name type="common">Bush tick</name>
    <dbReference type="NCBI Taxonomy" id="44386"/>
    <lineage>
        <taxon>Eukaryota</taxon>
        <taxon>Metazoa</taxon>
        <taxon>Ecdysozoa</taxon>
        <taxon>Arthropoda</taxon>
        <taxon>Chelicerata</taxon>
        <taxon>Arachnida</taxon>
        <taxon>Acari</taxon>
        <taxon>Parasitiformes</taxon>
        <taxon>Ixodida</taxon>
        <taxon>Ixodoidea</taxon>
        <taxon>Ixodidae</taxon>
        <taxon>Haemaphysalinae</taxon>
        <taxon>Haemaphysalis</taxon>
    </lineage>
</organism>
<dbReference type="Proteomes" id="UP000821853">
    <property type="component" value="Chromosome 1"/>
</dbReference>
<comment type="caution">
    <text evidence="2">The sequence shown here is derived from an EMBL/GenBank/DDBJ whole genome shotgun (WGS) entry which is preliminary data.</text>
</comment>
<reference evidence="2 3" key="1">
    <citation type="journal article" date="2020" name="Cell">
        <title>Large-Scale Comparative Analyses of Tick Genomes Elucidate Their Genetic Diversity and Vector Capacities.</title>
        <authorList>
            <consortium name="Tick Genome and Microbiome Consortium (TIGMIC)"/>
            <person name="Jia N."/>
            <person name="Wang J."/>
            <person name="Shi W."/>
            <person name="Du L."/>
            <person name="Sun Y."/>
            <person name="Zhan W."/>
            <person name="Jiang J.F."/>
            <person name="Wang Q."/>
            <person name="Zhang B."/>
            <person name="Ji P."/>
            <person name="Bell-Sakyi L."/>
            <person name="Cui X.M."/>
            <person name="Yuan T.T."/>
            <person name="Jiang B.G."/>
            <person name="Yang W.F."/>
            <person name="Lam T.T."/>
            <person name="Chang Q.C."/>
            <person name="Ding S.J."/>
            <person name="Wang X.J."/>
            <person name="Zhu J.G."/>
            <person name="Ruan X.D."/>
            <person name="Zhao L."/>
            <person name="Wei J.T."/>
            <person name="Ye R.Z."/>
            <person name="Que T.C."/>
            <person name="Du C.H."/>
            <person name="Zhou Y.H."/>
            <person name="Cheng J.X."/>
            <person name="Dai P.F."/>
            <person name="Guo W.B."/>
            <person name="Han X.H."/>
            <person name="Huang E.J."/>
            <person name="Li L.F."/>
            <person name="Wei W."/>
            <person name="Gao Y.C."/>
            <person name="Liu J.Z."/>
            <person name="Shao H.Z."/>
            <person name="Wang X."/>
            <person name="Wang C.C."/>
            <person name="Yang T.C."/>
            <person name="Huo Q.B."/>
            <person name="Li W."/>
            <person name="Chen H.Y."/>
            <person name="Chen S.E."/>
            <person name="Zhou L.G."/>
            <person name="Ni X.B."/>
            <person name="Tian J.H."/>
            <person name="Sheng Y."/>
            <person name="Liu T."/>
            <person name="Pan Y.S."/>
            <person name="Xia L.Y."/>
            <person name="Li J."/>
            <person name="Zhao F."/>
            <person name="Cao W.C."/>
        </authorList>
    </citation>
    <scope>NUCLEOTIDE SEQUENCE [LARGE SCALE GENOMIC DNA]</scope>
    <source>
        <strain evidence="2">HaeL-2018</strain>
    </source>
</reference>
<protein>
    <submittedName>
        <fullName evidence="2">Uncharacterized protein</fullName>
    </submittedName>
</protein>
<dbReference type="AlphaFoldDB" id="A0A9J6FJI9"/>
<accession>A0A9J6FJI9</accession>
<name>A0A9J6FJI9_HAELO</name>
<proteinExistence type="predicted"/>
<dbReference type="VEuPathDB" id="VectorBase:HLOH_063937"/>
<gene>
    <name evidence="2" type="ORF">HPB48_015494</name>
</gene>